<keyword evidence="3" id="KW-1185">Reference proteome</keyword>
<dbReference type="OrthoDB" id="2658004at2"/>
<reference evidence="2 3" key="1">
    <citation type="submission" date="2018-12" db="EMBL/GenBank/DDBJ databases">
        <authorList>
            <person name="Sun L."/>
            <person name="Chen Z."/>
        </authorList>
    </citation>
    <scope>NUCLEOTIDE SEQUENCE [LARGE SCALE GENOMIC DNA]</scope>
    <source>
        <strain evidence="2 3">DSM 15890</strain>
    </source>
</reference>
<dbReference type="EMBL" id="RZNY01000003">
    <property type="protein sequence ID" value="RUT47652.1"/>
    <property type="molecule type" value="Genomic_DNA"/>
</dbReference>
<proteinExistence type="predicted"/>
<dbReference type="Proteomes" id="UP000279446">
    <property type="component" value="Unassembled WGS sequence"/>
</dbReference>
<evidence type="ECO:0000313" key="3">
    <source>
        <dbReference type="Proteomes" id="UP000279446"/>
    </source>
</evidence>
<gene>
    <name evidence="2" type="ORF">EJP82_04530</name>
</gene>
<evidence type="ECO:0008006" key="4">
    <source>
        <dbReference type="Google" id="ProtNLM"/>
    </source>
</evidence>
<protein>
    <recommendedName>
        <fullName evidence="4">Sigma-70 family RNA polymerase sigma factor</fullName>
    </recommendedName>
</protein>
<dbReference type="AlphaFoldDB" id="A0A3S1BR17"/>
<sequence>MNTSPLLRKLHSNNKMYAKYVHKYANSIYSLSYVMLEESVAAEEVTTCTFLELYEPFSQADWNPRQFSLQAYQFCIRQCSEGLTSDPLRSTEALNERVLKFLWYGMKLPLADIQCILGQSVPILKAQLRKEREQANKKGHPSNHSHGLWNTPILKI</sequence>
<organism evidence="2 3">
    <name type="scientific">Paenibacillus anaericanus</name>
    <dbReference type="NCBI Taxonomy" id="170367"/>
    <lineage>
        <taxon>Bacteria</taxon>
        <taxon>Bacillati</taxon>
        <taxon>Bacillota</taxon>
        <taxon>Bacilli</taxon>
        <taxon>Bacillales</taxon>
        <taxon>Paenibacillaceae</taxon>
        <taxon>Paenibacillus</taxon>
    </lineage>
</organism>
<name>A0A3S1BR17_9BACL</name>
<dbReference type="RefSeq" id="WP_127190852.1">
    <property type="nucleotide sequence ID" value="NZ_RZNY01000003.1"/>
</dbReference>
<evidence type="ECO:0000256" key="1">
    <source>
        <dbReference type="SAM" id="MobiDB-lite"/>
    </source>
</evidence>
<feature type="region of interest" description="Disordered" evidence="1">
    <location>
        <begin position="132"/>
        <end position="151"/>
    </location>
</feature>
<accession>A0A3S1BR17</accession>
<comment type="caution">
    <text evidence="2">The sequence shown here is derived from an EMBL/GenBank/DDBJ whole genome shotgun (WGS) entry which is preliminary data.</text>
</comment>
<evidence type="ECO:0000313" key="2">
    <source>
        <dbReference type="EMBL" id="RUT47652.1"/>
    </source>
</evidence>